<protein>
    <submittedName>
        <fullName evidence="3">Tripartite tricarboxylate transporter TctB family protein</fullName>
    </submittedName>
</protein>
<evidence type="ECO:0000313" key="4">
    <source>
        <dbReference type="Proteomes" id="UP000481030"/>
    </source>
</evidence>
<name>A0A6L3UZ36_9BACI</name>
<reference evidence="3 4" key="1">
    <citation type="journal article" date="2016" name="Antonie Van Leeuwenhoek">
        <title>Bacillus depressus sp. nov., isolated from soil of a sunflower field.</title>
        <authorList>
            <person name="Wei X."/>
            <person name="Xin D."/>
            <person name="Xin Y."/>
            <person name="Zhang H."/>
            <person name="Wang T."/>
            <person name="Zhang J."/>
        </authorList>
    </citation>
    <scope>NUCLEOTIDE SEQUENCE [LARGE SCALE GENOMIC DNA]</scope>
    <source>
        <strain evidence="3 4">BZ1</strain>
    </source>
</reference>
<dbReference type="InterPro" id="IPR009936">
    <property type="entry name" value="DUF1468"/>
</dbReference>
<feature type="transmembrane region" description="Helical" evidence="1">
    <location>
        <begin position="121"/>
        <end position="140"/>
    </location>
</feature>
<evidence type="ECO:0000259" key="2">
    <source>
        <dbReference type="Pfam" id="PF07331"/>
    </source>
</evidence>
<keyword evidence="1" id="KW-0812">Transmembrane</keyword>
<comment type="caution">
    <text evidence="3">The sequence shown here is derived from an EMBL/GenBank/DDBJ whole genome shotgun (WGS) entry which is preliminary data.</text>
</comment>
<feature type="transmembrane region" description="Helical" evidence="1">
    <location>
        <begin position="76"/>
        <end position="92"/>
    </location>
</feature>
<keyword evidence="1" id="KW-0472">Membrane</keyword>
<feature type="transmembrane region" description="Helical" evidence="1">
    <location>
        <begin position="44"/>
        <end position="64"/>
    </location>
</feature>
<feature type="domain" description="DUF1468" evidence="2">
    <location>
        <begin position="9"/>
        <end position="145"/>
    </location>
</feature>
<dbReference type="Proteomes" id="UP000481030">
    <property type="component" value="Unassembled WGS sequence"/>
</dbReference>
<dbReference type="EMBL" id="WBOS01000018">
    <property type="protein sequence ID" value="KAB2329564.1"/>
    <property type="molecule type" value="Genomic_DNA"/>
</dbReference>
<keyword evidence="1" id="KW-1133">Transmembrane helix</keyword>
<dbReference type="OrthoDB" id="2454096at2"/>
<proteinExistence type="predicted"/>
<dbReference type="RefSeq" id="WP_151536983.1">
    <property type="nucleotide sequence ID" value="NZ_WBOS01000018.1"/>
</dbReference>
<keyword evidence="4" id="KW-1185">Reference proteome</keyword>
<dbReference type="AlphaFoldDB" id="A0A6L3UZ36"/>
<feature type="transmembrane region" description="Helical" evidence="1">
    <location>
        <begin position="98"/>
        <end position="114"/>
    </location>
</feature>
<sequence>MTIKRIEIMIGLILMAFSILILSIASQFPKGLGHDVGARFFPNFYAYLLIGLSVLYILTSLYKVREEEKKHGNKEWIKAIVGMICTFAYFFLMEFTGFLIATPVFLAGMMWIFNYRKPIRIIVFTALITAAIYVVFSILLKVPLPSGNLFS</sequence>
<gene>
    <name evidence="3" type="ORF">F7731_22230</name>
</gene>
<organism evidence="3 4">
    <name type="scientific">Cytobacillus depressus</name>
    <dbReference type="NCBI Taxonomy" id="1602942"/>
    <lineage>
        <taxon>Bacteria</taxon>
        <taxon>Bacillati</taxon>
        <taxon>Bacillota</taxon>
        <taxon>Bacilli</taxon>
        <taxon>Bacillales</taxon>
        <taxon>Bacillaceae</taxon>
        <taxon>Cytobacillus</taxon>
    </lineage>
</organism>
<accession>A0A6L3UZ36</accession>
<dbReference type="Pfam" id="PF07331">
    <property type="entry name" value="TctB"/>
    <property type="match status" value="1"/>
</dbReference>
<evidence type="ECO:0000256" key="1">
    <source>
        <dbReference type="SAM" id="Phobius"/>
    </source>
</evidence>
<evidence type="ECO:0000313" key="3">
    <source>
        <dbReference type="EMBL" id="KAB2329564.1"/>
    </source>
</evidence>